<organism evidence="1 2">
    <name type="scientific">Apolygus lucorum</name>
    <name type="common">Small green plant bug</name>
    <name type="synonym">Lygocoris lucorum</name>
    <dbReference type="NCBI Taxonomy" id="248454"/>
    <lineage>
        <taxon>Eukaryota</taxon>
        <taxon>Metazoa</taxon>
        <taxon>Ecdysozoa</taxon>
        <taxon>Arthropoda</taxon>
        <taxon>Hexapoda</taxon>
        <taxon>Insecta</taxon>
        <taxon>Pterygota</taxon>
        <taxon>Neoptera</taxon>
        <taxon>Paraneoptera</taxon>
        <taxon>Hemiptera</taxon>
        <taxon>Heteroptera</taxon>
        <taxon>Panheteroptera</taxon>
        <taxon>Cimicomorpha</taxon>
        <taxon>Miridae</taxon>
        <taxon>Mirini</taxon>
        <taxon>Apolygus</taxon>
    </lineage>
</organism>
<dbReference type="SUPFAM" id="SSF141673">
    <property type="entry name" value="MOSC N-terminal domain-like"/>
    <property type="match status" value="1"/>
</dbReference>
<dbReference type="InterPro" id="IPR005302">
    <property type="entry name" value="MoCF_Sase_C"/>
</dbReference>
<reference evidence="1" key="1">
    <citation type="journal article" date="2021" name="Mol. Ecol. Resour.">
        <title>Apolygus lucorum genome provides insights into omnivorousness and mesophyll feeding.</title>
        <authorList>
            <person name="Liu Y."/>
            <person name="Liu H."/>
            <person name="Wang H."/>
            <person name="Huang T."/>
            <person name="Liu B."/>
            <person name="Yang B."/>
            <person name="Yin L."/>
            <person name="Li B."/>
            <person name="Zhang Y."/>
            <person name="Zhang S."/>
            <person name="Jiang F."/>
            <person name="Zhang X."/>
            <person name="Ren Y."/>
            <person name="Wang B."/>
            <person name="Wang S."/>
            <person name="Lu Y."/>
            <person name="Wu K."/>
            <person name="Fan W."/>
            <person name="Wang G."/>
        </authorList>
    </citation>
    <scope>NUCLEOTIDE SEQUENCE</scope>
    <source>
        <strain evidence="1">12Hb</strain>
    </source>
</reference>
<dbReference type="OrthoDB" id="17255at2759"/>
<evidence type="ECO:0000313" key="1">
    <source>
        <dbReference type="EMBL" id="KAF6205098.1"/>
    </source>
</evidence>
<dbReference type="InterPro" id="IPR011037">
    <property type="entry name" value="Pyrv_Knase-like_insert_dom_sf"/>
</dbReference>
<proteinExistence type="predicted"/>
<dbReference type="InterPro" id="IPR005303">
    <property type="entry name" value="MOCOS_middle"/>
</dbReference>
<dbReference type="GO" id="GO:0030151">
    <property type="term" value="F:molybdenum ion binding"/>
    <property type="evidence" value="ECO:0007669"/>
    <property type="project" value="InterPro"/>
</dbReference>
<dbReference type="EMBL" id="WIXP02000009">
    <property type="protein sequence ID" value="KAF6205098.1"/>
    <property type="molecule type" value="Genomic_DNA"/>
</dbReference>
<dbReference type="PANTHER" id="PTHR14237">
    <property type="entry name" value="MOLYBDOPTERIN COFACTOR SULFURASE MOSC"/>
    <property type="match status" value="1"/>
</dbReference>
<comment type="caution">
    <text evidence="1">The sequence shown here is derived from an EMBL/GenBank/DDBJ whole genome shotgun (WGS) entry which is preliminary data.</text>
</comment>
<dbReference type="PROSITE" id="PS51340">
    <property type="entry name" value="MOSC"/>
    <property type="match status" value="1"/>
</dbReference>
<dbReference type="SUPFAM" id="SSF50800">
    <property type="entry name" value="PK beta-barrel domain-like"/>
    <property type="match status" value="1"/>
</dbReference>
<name>A0A6A4JNX5_APOLU</name>
<dbReference type="AlphaFoldDB" id="A0A6A4JNX5"/>
<sequence>MKRFQNKPIITENNKISRLIDDWGDNLDPISTVLRRCTSEPTIGKQSGHALEGSEGIWLFDRRFKIESRQISVDTYFGKVADSIMDTRQKIACTGVIMGLGLVMVARKVWARRARSKPSGAWKEVGSVSKLHVYPIKSCKGIELQEGRVTSIGMENIPKDGYMTLGDRRMVIYKKDSLEMVSARTYHQMLQITVTAASEDEVFLRYFLERLKVKIPQGKADRKIKLWTEQVPLIDAGDEAAEWLQEHVFDGKPNFRLGFWPGVEVRRDISHLTLKYEPVYPFMRSEFTGAFSDLGSFLLLNESSVEDLNAKIAQRSEDVGNQEEPAVVTATNFRGNIVIRGPSAYEEDDWNWVRIGDNVVFRNFKPCTRCSLTTVNPETSLKDKDLEPIRTLKTFRLLDEKKRKLDPSPAMGIYLGLWEDGQADDGIIKVGDPVYVCE</sequence>
<dbReference type="Pfam" id="PF03473">
    <property type="entry name" value="MOSC"/>
    <property type="match status" value="1"/>
</dbReference>
<protein>
    <submittedName>
        <fullName evidence="1">Uncharacterized protein</fullName>
    </submittedName>
</protein>
<accession>A0A6A4JNX5</accession>
<keyword evidence="2" id="KW-1185">Reference proteome</keyword>
<gene>
    <name evidence="1" type="ORF">GE061_019265</name>
</gene>
<dbReference type="Proteomes" id="UP000466442">
    <property type="component" value="Linkage Group LG9"/>
</dbReference>
<dbReference type="Pfam" id="PF03476">
    <property type="entry name" value="MOSC_N"/>
    <property type="match status" value="1"/>
</dbReference>
<dbReference type="PANTHER" id="PTHR14237:SF19">
    <property type="entry name" value="MITOCHONDRIAL AMIDOXIME REDUCING COMPONENT 1"/>
    <property type="match status" value="1"/>
</dbReference>
<dbReference type="GO" id="GO:0030170">
    <property type="term" value="F:pyridoxal phosphate binding"/>
    <property type="evidence" value="ECO:0007669"/>
    <property type="project" value="InterPro"/>
</dbReference>
<dbReference type="GO" id="GO:0003824">
    <property type="term" value="F:catalytic activity"/>
    <property type="evidence" value="ECO:0007669"/>
    <property type="project" value="InterPro"/>
</dbReference>
<evidence type="ECO:0000313" key="2">
    <source>
        <dbReference type="Proteomes" id="UP000466442"/>
    </source>
</evidence>